<keyword evidence="2" id="KW-1185">Reference proteome</keyword>
<dbReference type="RefSeq" id="YP_009215366.1">
    <property type="nucleotide sequence ID" value="NC_028974.1"/>
</dbReference>
<accession>A0A0E3M137</accession>
<evidence type="ECO:0000313" key="1">
    <source>
        <dbReference type="EMBL" id="AKA61731.1"/>
    </source>
</evidence>
<protein>
    <submittedName>
        <fullName evidence="1">Uncharacterized protein</fullName>
    </submittedName>
</protein>
<sequence>MRSDQTAEFVATRPYADSRALHQAVSEHNRRVLRAQRSNEFPELAAQPFLAVSAGTVMHSHGFRYECASCHRYRGPLTAASTKTHDILNRSGEHLDTVLCAHCWGRLLKDGTEREPAYLTR</sequence>
<proteinExistence type="predicted"/>
<organism evidence="1 2">
    <name type="scientific">Streptomyces phage YDN12</name>
    <dbReference type="NCBI Taxonomy" id="1636183"/>
    <lineage>
        <taxon>Viruses</taxon>
        <taxon>Duplodnaviria</taxon>
        <taxon>Heunggongvirae</taxon>
        <taxon>Uroviricota</taxon>
        <taxon>Caudoviricetes</taxon>
        <taxon>Woodruffvirus</taxon>
        <taxon>Woodruffvirus YDN12</taxon>
    </lineage>
</organism>
<reference evidence="1 2" key="1">
    <citation type="submission" date="2015-03" db="EMBL/GenBank/DDBJ databases">
        <authorList>
            <person name="Djamen P.Y."/>
            <person name="Nguyen L."/>
            <person name="Gibbs Z.A."/>
            <person name="Donegan-Quick R."/>
            <person name="Visi D.K."/>
            <person name="Allen M.S."/>
            <person name="Hughes L.E."/>
            <person name="Bradley K.W."/>
            <person name="Asai D.J."/>
            <person name="Bowman C.A."/>
            <person name="Russell D.A."/>
            <person name="Pope W.H."/>
            <person name="Jacobs-Sera D."/>
            <person name="Hendrix R.W."/>
            <person name="Hatfull G.F."/>
        </authorList>
    </citation>
    <scope>NUCLEOTIDE SEQUENCE [LARGE SCALE GENOMIC DNA]</scope>
</reference>
<name>A0A0E3M137_9CAUD</name>
<dbReference type="GeneID" id="26641692"/>
<dbReference type="EMBL" id="KP876465">
    <property type="protein sequence ID" value="AKA61731.1"/>
    <property type="molecule type" value="Genomic_DNA"/>
</dbReference>
<gene>
    <name evidence="1" type="ORF">SEA_YDN12_64</name>
</gene>
<dbReference type="Proteomes" id="UP000033007">
    <property type="component" value="Segment"/>
</dbReference>
<evidence type="ECO:0000313" key="2">
    <source>
        <dbReference type="Proteomes" id="UP000033007"/>
    </source>
</evidence>
<dbReference type="KEGG" id="vg:26641692"/>